<dbReference type="AlphaFoldDB" id="A0A399EIS1"/>
<feature type="compositionally biased region" description="Polar residues" evidence="1">
    <location>
        <begin position="61"/>
        <end position="73"/>
    </location>
</feature>
<feature type="compositionally biased region" description="Polar residues" evidence="1">
    <location>
        <begin position="18"/>
        <end position="31"/>
    </location>
</feature>
<name>A0A399EIS1_9DEIN</name>
<organism evidence="2 3">
    <name type="scientific">Calidithermus roseus</name>
    <dbReference type="NCBI Taxonomy" id="1644118"/>
    <lineage>
        <taxon>Bacteria</taxon>
        <taxon>Thermotogati</taxon>
        <taxon>Deinococcota</taxon>
        <taxon>Deinococci</taxon>
        <taxon>Thermales</taxon>
        <taxon>Thermaceae</taxon>
        <taxon>Calidithermus</taxon>
    </lineage>
</organism>
<protein>
    <submittedName>
        <fullName evidence="2">Uncharacterized protein</fullName>
    </submittedName>
</protein>
<evidence type="ECO:0000313" key="2">
    <source>
        <dbReference type="EMBL" id="RIH83566.1"/>
    </source>
</evidence>
<feature type="compositionally biased region" description="Basic residues" evidence="1">
    <location>
        <begin position="1"/>
        <end position="11"/>
    </location>
</feature>
<comment type="caution">
    <text evidence="2">The sequence shown here is derived from an EMBL/GenBank/DDBJ whole genome shotgun (WGS) entry which is preliminary data.</text>
</comment>
<dbReference type="EMBL" id="QWLA01000074">
    <property type="protein sequence ID" value="RIH83566.1"/>
    <property type="molecule type" value="Genomic_DNA"/>
</dbReference>
<feature type="region of interest" description="Disordered" evidence="1">
    <location>
        <begin position="1"/>
        <end position="93"/>
    </location>
</feature>
<evidence type="ECO:0000313" key="3">
    <source>
        <dbReference type="Proteomes" id="UP000265341"/>
    </source>
</evidence>
<keyword evidence="3" id="KW-1185">Reference proteome</keyword>
<accession>A0A399EIS1</accession>
<gene>
    <name evidence="2" type="ORF">Mrose_02988</name>
</gene>
<evidence type="ECO:0000256" key="1">
    <source>
        <dbReference type="SAM" id="MobiDB-lite"/>
    </source>
</evidence>
<dbReference type="Proteomes" id="UP000265341">
    <property type="component" value="Unassembled WGS sequence"/>
</dbReference>
<proteinExistence type="predicted"/>
<sequence>MTAPARRRAVLGRRTPPDSRQTPLSRASQQRAYPRLPVPPGPAQRPSGGARRGAECEGHAPQSQAYPQPTEQYQRARQRRAEPTPIATQLPPHHGACCAKATLQPAQGRNYGRPGRGLRETRWSPALRETRRGPGRAPCARDPCAFDILPGLKAGDSYGARAWHEPLLSRFGGFLGRVRLPLLVSPQALLPACPAVDQRGYCWWRYYRTAASSALSFPALNGGACRAPGQTFSGITTAW</sequence>
<reference evidence="2 3" key="1">
    <citation type="submission" date="2018-08" db="EMBL/GenBank/DDBJ databases">
        <title>Meiothermus roseus NBRC 110900 genome sequencing project.</title>
        <authorList>
            <person name="Da Costa M.S."/>
            <person name="Albuquerque L."/>
            <person name="Raposo P."/>
            <person name="Froufe H.J.C."/>
            <person name="Barroso C.S."/>
            <person name="Egas C."/>
        </authorList>
    </citation>
    <scope>NUCLEOTIDE SEQUENCE [LARGE SCALE GENOMIC DNA]</scope>
    <source>
        <strain evidence="2 3">NBRC 110900</strain>
    </source>
</reference>